<gene>
    <name evidence="1" type="ORF">IF1G_01161</name>
</gene>
<accession>A0A545VHV8</accession>
<keyword evidence="2" id="KW-1185">Reference proteome</keyword>
<reference evidence="1 2" key="1">
    <citation type="journal article" date="2019" name="Appl. Microbiol. Biotechnol.">
        <title>Genome sequence of Isaria javanica and comparative genome analysis insights into family S53 peptidase evolution in fungal entomopathogens.</title>
        <authorList>
            <person name="Lin R."/>
            <person name="Zhang X."/>
            <person name="Xin B."/>
            <person name="Zou M."/>
            <person name="Gao Y."/>
            <person name="Qin F."/>
            <person name="Hu Q."/>
            <person name="Xie B."/>
            <person name="Cheng X."/>
        </authorList>
    </citation>
    <scope>NUCLEOTIDE SEQUENCE [LARGE SCALE GENOMIC DNA]</scope>
    <source>
        <strain evidence="1 2">IJ1G</strain>
    </source>
</reference>
<sequence length="93" mass="10217">MSCSDGCALIDWLSIHDALSRIWIDTASSATPSWHPVAASWSICISGCTWRHNFHAQAVRPGRSPIATTISMLINALRLHSLATTNRRAYTPI</sequence>
<organism evidence="1 2">
    <name type="scientific">Cordyceps javanica</name>
    <dbReference type="NCBI Taxonomy" id="43265"/>
    <lineage>
        <taxon>Eukaryota</taxon>
        <taxon>Fungi</taxon>
        <taxon>Dikarya</taxon>
        <taxon>Ascomycota</taxon>
        <taxon>Pezizomycotina</taxon>
        <taxon>Sordariomycetes</taxon>
        <taxon>Hypocreomycetidae</taxon>
        <taxon>Hypocreales</taxon>
        <taxon>Cordycipitaceae</taxon>
        <taxon>Cordyceps</taxon>
    </lineage>
</organism>
<dbReference type="EMBL" id="SPUK01000001">
    <property type="protein sequence ID" value="TQW01230.1"/>
    <property type="molecule type" value="Genomic_DNA"/>
</dbReference>
<name>A0A545VHV8_9HYPO</name>
<comment type="caution">
    <text evidence="1">The sequence shown here is derived from an EMBL/GenBank/DDBJ whole genome shotgun (WGS) entry which is preliminary data.</text>
</comment>
<evidence type="ECO:0000313" key="1">
    <source>
        <dbReference type="EMBL" id="TQW01230.1"/>
    </source>
</evidence>
<protein>
    <submittedName>
        <fullName evidence="1">Uncharacterized protein</fullName>
    </submittedName>
</protein>
<dbReference type="AlphaFoldDB" id="A0A545VHV8"/>
<proteinExistence type="predicted"/>
<evidence type="ECO:0000313" key="2">
    <source>
        <dbReference type="Proteomes" id="UP000315783"/>
    </source>
</evidence>
<dbReference type="Proteomes" id="UP000315783">
    <property type="component" value="Unassembled WGS sequence"/>
</dbReference>